<reference evidence="2" key="1">
    <citation type="submission" date="2019-07" db="EMBL/GenBank/DDBJ databases">
        <authorList>
            <consortium name="PulseNet: The National Subtyping Network for Foodborne Disease Surveillance"/>
            <person name="Tarr C.L."/>
            <person name="Trees E."/>
            <person name="Katz L.S."/>
            <person name="Carleton-Romer H.A."/>
            <person name="Stroika S."/>
            <person name="Kucerova Z."/>
            <person name="Roache K.F."/>
            <person name="Sabol A.L."/>
            <person name="Besser J."/>
            <person name="Gerner-Smidt P."/>
        </authorList>
    </citation>
    <scope>NUCLEOTIDE SEQUENCE</scope>
    <source>
        <strain evidence="2">PNUSAS085443</strain>
    </source>
</reference>
<dbReference type="InterPro" id="IPR002925">
    <property type="entry name" value="Dienelactn_hydro"/>
</dbReference>
<organism evidence="2">
    <name type="scientific">Salmonella enterica</name>
    <name type="common">Salmonella choleraesuis</name>
    <dbReference type="NCBI Taxonomy" id="28901"/>
    <lineage>
        <taxon>Bacteria</taxon>
        <taxon>Pseudomonadati</taxon>
        <taxon>Pseudomonadota</taxon>
        <taxon>Gammaproteobacteria</taxon>
        <taxon>Enterobacterales</taxon>
        <taxon>Enterobacteriaceae</taxon>
        <taxon>Salmonella</taxon>
    </lineage>
</organism>
<feature type="domain" description="Dienelactone hydrolase" evidence="1">
    <location>
        <begin position="9"/>
        <end position="49"/>
    </location>
</feature>
<sequence>MLMLKADNDNAIIVLHEIYGINDHIKRMCNIYHESGFDIFCPDLLRRDTH</sequence>
<dbReference type="AlphaFoldDB" id="A0A5Y4BSX1"/>
<dbReference type="EMBL" id="AAJAEQ010000157">
    <property type="protein sequence ID" value="ECJ9879979.1"/>
    <property type="molecule type" value="Genomic_DNA"/>
</dbReference>
<protein>
    <recommendedName>
        <fullName evidence="1">Dienelactone hydrolase domain-containing protein</fullName>
    </recommendedName>
</protein>
<comment type="caution">
    <text evidence="2">The sequence shown here is derived from an EMBL/GenBank/DDBJ whole genome shotgun (WGS) entry which is preliminary data.</text>
</comment>
<gene>
    <name evidence="2" type="ORF">FQR15_22960</name>
</gene>
<dbReference type="SUPFAM" id="SSF53474">
    <property type="entry name" value="alpha/beta-Hydrolases"/>
    <property type="match status" value="1"/>
</dbReference>
<proteinExistence type="predicted"/>
<feature type="non-terminal residue" evidence="2">
    <location>
        <position position="50"/>
    </location>
</feature>
<dbReference type="InterPro" id="IPR029058">
    <property type="entry name" value="AB_hydrolase_fold"/>
</dbReference>
<evidence type="ECO:0000259" key="1">
    <source>
        <dbReference type="Pfam" id="PF01738"/>
    </source>
</evidence>
<dbReference type="Pfam" id="PF01738">
    <property type="entry name" value="DLH"/>
    <property type="match status" value="1"/>
</dbReference>
<accession>A0A5Y4BSX1</accession>
<dbReference type="GO" id="GO:0016787">
    <property type="term" value="F:hydrolase activity"/>
    <property type="evidence" value="ECO:0007669"/>
    <property type="project" value="InterPro"/>
</dbReference>
<evidence type="ECO:0000313" key="2">
    <source>
        <dbReference type="EMBL" id="ECJ9879979.1"/>
    </source>
</evidence>
<name>A0A5Y4BSX1_SALER</name>
<dbReference type="Gene3D" id="3.40.50.1820">
    <property type="entry name" value="alpha/beta hydrolase"/>
    <property type="match status" value="1"/>
</dbReference>